<keyword evidence="2" id="KW-0238">DNA-binding</keyword>
<dbReference type="Proteomes" id="UP001145087">
    <property type="component" value="Unassembled WGS sequence"/>
</dbReference>
<dbReference type="Gene3D" id="1.10.10.60">
    <property type="entry name" value="Homeodomain-like"/>
    <property type="match status" value="1"/>
</dbReference>
<evidence type="ECO:0000313" key="6">
    <source>
        <dbReference type="Proteomes" id="UP001145087"/>
    </source>
</evidence>
<name>A0A9X3F4J2_9BACT</name>
<organism evidence="5 6">
    <name type="scientific">Draconibacterium aestuarii</name>
    <dbReference type="NCBI Taxonomy" id="2998507"/>
    <lineage>
        <taxon>Bacteria</taxon>
        <taxon>Pseudomonadati</taxon>
        <taxon>Bacteroidota</taxon>
        <taxon>Bacteroidia</taxon>
        <taxon>Marinilabiliales</taxon>
        <taxon>Prolixibacteraceae</taxon>
        <taxon>Draconibacterium</taxon>
    </lineage>
</organism>
<dbReference type="PRINTS" id="PR00032">
    <property type="entry name" value="HTHARAC"/>
</dbReference>
<dbReference type="GO" id="GO:0003700">
    <property type="term" value="F:DNA-binding transcription factor activity"/>
    <property type="evidence" value="ECO:0007669"/>
    <property type="project" value="InterPro"/>
</dbReference>
<dbReference type="SUPFAM" id="SSF46689">
    <property type="entry name" value="Homeodomain-like"/>
    <property type="match status" value="1"/>
</dbReference>
<evidence type="ECO:0000256" key="3">
    <source>
        <dbReference type="ARBA" id="ARBA00023163"/>
    </source>
</evidence>
<comment type="caution">
    <text evidence="5">The sequence shown here is derived from an EMBL/GenBank/DDBJ whole genome shotgun (WGS) entry which is preliminary data.</text>
</comment>
<dbReference type="InterPro" id="IPR014710">
    <property type="entry name" value="RmlC-like_jellyroll"/>
</dbReference>
<evidence type="ECO:0000313" key="5">
    <source>
        <dbReference type="EMBL" id="MCY1720333.1"/>
    </source>
</evidence>
<keyword evidence="3" id="KW-0804">Transcription</keyword>
<dbReference type="PROSITE" id="PS01124">
    <property type="entry name" value="HTH_ARAC_FAMILY_2"/>
    <property type="match status" value="1"/>
</dbReference>
<evidence type="ECO:0000259" key="4">
    <source>
        <dbReference type="PROSITE" id="PS01124"/>
    </source>
</evidence>
<dbReference type="EMBL" id="JAPOHD010000015">
    <property type="protein sequence ID" value="MCY1720333.1"/>
    <property type="molecule type" value="Genomic_DNA"/>
</dbReference>
<dbReference type="SMART" id="SM00342">
    <property type="entry name" value="HTH_ARAC"/>
    <property type="match status" value="1"/>
</dbReference>
<dbReference type="SUPFAM" id="SSF51215">
    <property type="entry name" value="Regulatory protein AraC"/>
    <property type="match status" value="1"/>
</dbReference>
<dbReference type="InterPro" id="IPR018060">
    <property type="entry name" value="HTH_AraC"/>
</dbReference>
<dbReference type="PANTHER" id="PTHR43280:SF32">
    <property type="entry name" value="TRANSCRIPTIONAL REGULATORY PROTEIN"/>
    <property type="match status" value="1"/>
</dbReference>
<keyword evidence="1" id="KW-0805">Transcription regulation</keyword>
<dbReference type="InterPro" id="IPR020449">
    <property type="entry name" value="Tscrpt_reg_AraC-type_HTH"/>
</dbReference>
<dbReference type="InterPro" id="IPR037923">
    <property type="entry name" value="HTH-like"/>
</dbReference>
<dbReference type="Pfam" id="PF12833">
    <property type="entry name" value="HTH_18"/>
    <property type="match status" value="1"/>
</dbReference>
<feature type="domain" description="HTH araC/xylS-type" evidence="4">
    <location>
        <begin position="194"/>
        <end position="292"/>
    </location>
</feature>
<dbReference type="InterPro" id="IPR009057">
    <property type="entry name" value="Homeodomain-like_sf"/>
</dbReference>
<reference evidence="5" key="1">
    <citation type="submission" date="2022-11" db="EMBL/GenBank/DDBJ databases">
        <title>Marilongibacter aestuarii gen. nov., sp. nov., isolated from tidal flat sediment.</title>
        <authorList>
            <person name="Jiayan W."/>
        </authorList>
    </citation>
    <scope>NUCLEOTIDE SEQUENCE</scope>
    <source>
        <strain evidence="5">Z1-6</strain>
    </source>
</reference>
<evidence type="ECO:0000256" key="1">
    <source>
        <dbReference type="ARBA" id="ARBA00023015"/>
    </source>
</evidence>
<gene>
    <name evidence="5" type="ORF">OU798_08270</name>
</gene>
<dbReference type="RefSeq" id="WP_343332666.1">
    <property type="nucleotide sequence ID" value="NZ_JAPOHD010000015.1"/>
</dbReference>
<dbReference type="Gene3D" id="2.60.120.10">
    <property type="entry name" value="Jelly Rolls"/>
    <property type="match status" value="1"/>
</dbReference>
<dbReference type="GO" id="GO:0043565">
    <property type="term" value="F:sequence-specific DNA binding"/>
    <property type="evidence" value="ECO:0007669"/>
    <property type="project" value="InterPro"/>
</dbReference>
<dbReference type="AlphaFoldDB" id="A0A9X3F4J2"/>
<dbReference type="PANTHER" id="PTHR43280">
    <property type="entry name" value="ARAC-FAMILY TRANSCRIPTIONAL REGULATOR"/>
    <property type="match status" value="1"/>
</dbReference>
<dbReference type="Pfam" id="PF02311">
    <property type="entry name" value="AraC_binding"/>
    <property type="match status" value="1"/>
</dbReference>
<sequence>MLEKIPIYELPFKGNEKLEFKIYRVKGVEIQRKDYPHKTELPHKHNYFEVCFFTGGSGKHEIDFKTHKIKAPSIHFLRPGQVHVIYREKEYRGYLLVFSEEFFNLNFQNLEVIPGYPLITQLENGPILNLGQVQYDEFNQLIQSVITELKSRDDDSDEIIVSFLKIFFLKLRQNFSKLVTTKNETTSSMRALVYRFNQLVEENYSQIHHVKEYAEVLGESPINLNRAIKSVTEKTASEIIIDRLMLEAKRLLIYSNLSNKEVAYKLNYEDPSYFTRIFRKKTGLTPSAFRTQMSEQYR</sequence>
<protein>
    <submittedName>
        <fullName evidence="5">AraC family transcriptional regulator</fullName>
    </submittedName>
</protein>
<accession>A0A9X3F4J2</accession>
<keyword evidence="6" id="KW-1185">Reference proteome</keyword>
<dbReference type="InterPro" id="IPR003313">
    <property type="entry name" value="AraC-bd"/>
</dbReference>
<proteinExistence type="predicted"/>
<evidence type="ECO:0000256" key="2">
    <source>
        <dbReference type="ARBA" id="ARBA00023125"/>
    </source>
</evidence>